<dbReference type="FunFam" id="3.40.50.300:FF:000224">
    <property type="entry name" value="Energy-coupling factor transporter ATP-binding protein EcfA"/>
    <property type="match status" value="1"/>
</dbReference>
<dbReference type="InterPro" id="IPR003439">
    <property type="entry name" value="ABC_transporter-like_ATP-bd"/>
</dbReference>
<accession>A0A6L5GSG8</accession>
<feature type="domain" description="ABC transporter" evidence="9">
    <location>
        <begin position="23"/>
        <end position="262"/>
    </location>
</feature>
<dbReference type="SMART" id="SM00382">
    <property type="entry name" value="AAA"/>
    <property type="match status" value="1"/>
</dbReference>
<evidence type="ECO:0000313" key="10">
    <source>
        <dbReference type="EMBL" id="MQM73219.1"/>
    </source>
</evidence>
<dbReference type="NCBIfam" id="NF010167">
    <property type="entry name" value="PRK13648.1"/>
    <property type="match status" value="1"/>
</dbReference>
<evidence type="ECO:0000256" key="6">
    <source>
        <dbReference type="ARBA" id="ARBA00022840"/>
    </source>
</evidence>
<dbReference type="Pfam" id="PF00005">
    <property type="entry name" value="ABC_tran"/>
    <property type="match status" value="1"/>
</dbReference>
<dbReference type="Proteomes" id="UP000473648">
    <property type="component" value="Unassembled WGS sequence"/>
</dbReference>
<evidence type="ECO:0000259" key="9">
    <source>
        <dbReference type="PROSITE" id="PS50893"/>
    </source>
</evidence>
<dbReference type="EMBL" id="VOGB01000005">
    <property type="protein sequence ID" value="MQM73219.1"/>
    <property type="molecule type" value="Genomic_DNA"/>
</dbReference>
<evidence type="ECO:0000256" key="4">
    <source>
        <dbReference type="ARBA" id="ARBA00022475"/>
    </source>
</evidence>
<evidence type="ECO:0000256" key="5">
    <source>
        <dbReference type="ARBA" id="ARBA00022741"/>
    </source>
</evidence>
<evidence type="ECO:0000256" key="3">
    <source>
        <dbReference type="ARBA" id="ARBA00022448"/>
    </source>
</evidence>
<protein>
    <submittedName>
        <fullName evidence="10">Energy-coupling factor transporter ATPase</fullName>
    </submittedName>
</protein>
<dbReference type="SUPFAM" id="SSF52540">
    <property type="entry name" value="P-loop containing nucleoside triphosphate hydrolases"/>
    <property type="match status" value="1"/>
</dbReference>
<organism evidence="10 11">
    <name type="scientific">Candidatus Pseudoramibacter fermentans</name>
    <dbReference type="NCBI Taxonomy" id="2594427"/>
    <lineage>
        <taxon>Bacteria</taxon>
        <taxon>Bacillati</taxon>
        <taxon>Bacillota</taxon>
        <taxon>Clostridia</taxon>
        <taxon>Eubacteriales</taxon>
        <taxon>Eubacteriaceae</taxon>
        <taxon>Pseudoramibacter</taxon>
    </lineage>
</organism>
<sequence length="298" mass="32754">MNEQTAFVTHGQNGQDAQSQPIIRVENLSYAYPVEDSDQPKQALSDVNLTVARGEFVGIIGHNGSGKSTLSKILNGILSPDSGDAWIEGMNTKDPEKIWQIRKTAGMVFQNPDNQLVSSVVETDVAFGMENLGVPSEQIKEKVTEVLDIVGMSDYRKARPHQLSGGQKQRIAIAGILAMQPDCIIFDEPTAMLDPNGRAEVMKTITNLNREHGMTVLHITHYMTELVGADRIVVMDGGRVVATGTPREIFSQVAMLREIGLDVPQMTELAYLLNQDGYDIPKDVLEIPEMVEALCHLK</sequence>
<dbReference type="AlphaFoldDB" id="A0A6L5GSG8"/>
<dbReference type="PANTHER" id="PTHR43553">
    <property type="entry name" value="HEAVY METAL TRANSPORTER"/>
    <property type="match status" value="1"/>
</dbReference>
<evidence type="ECO:0000256" key="7">
    <source>
        <dbReference type="ARBA" id="ARBA00022967"/>
    </source>
</evidence>
<evidence type="ECO:0000256" key="1">
    <source>
        <dbReference type="ARBA" id="ARBA00004202"/>
    </source>
</evidence>
<keyword evidence="5" id="KW-0547">Nucleotide-binding</keyword>
<dbReference type="InterPro" id="IPR017871">
    <property type="entry name" value="ABC_transporter-like_CS"/>
</dbReference>
<evidence type="ECO:0000313" key="11">
    <source>
        <dbReference type="Proteomes" id="UP000473648"/>
    </source>
</evidence>
<comment type="similarity">
    <text evidence="2">Belongs to the ABC transporter superfamily.</text>
</comment>
<dbReference type="Gene3D" id="3.40.50.300">
    <property type="entry name" value="P-loop containing nucleotide triphosphate hydrolases"/>
    <property type="match status" value="1"/>
</dbReference>
<name>A0A6L5GSG8_9FIRM</name>
<dbReference type="NCBIfam" id="TIGR04520">
    <property type="entry name" value="ECF_ATPase_1"/>
    <property type="match status" value="1"/>
</dbReference>
<dbReference type="GO" id="GO:0016887">
    <property type="term" value="F:ATP hydrolysis activity"/>
    <property type="evidence" value="ECO:0007669"/>
    <property type="project" value="InterPro"/>
</dbReference>
<dbReference type="PANTHER" id="PTHR43553:SF24">
    <property type="entry name" value="ENERGY-COUPLING FACTOR TRANSPORTER ATP-BINDING PROTEIN ECFA1"/>
    <property type="match status" value="1"/>
</dbReference>
<keyword evidence="7" id="KW-1278">Translocase</keyword>
<dbReference type="CDD" id="cd03225">
    <property type="entry name" value="ABC_cobalt_CbiO_domain1"/>
    <property type="match status" value="1"/>
</dbReference>
<dbReference type="InterPro" id="IPR050095">
    <property type="entry name" value="ECF_ABC_transporter_ATP-bd"/>
</dbReference>
<evidence type="ECO:0000256" key="8">
    <source>
        <dbReference type="ARBA" id="ARBA00023136"/>
    </source>
</evidence>
<dbReference type="PROSITE" id="PS00211">
    <property type="entry name" value="ABC_TRANSPORTER_1"/>
    <property type="match status" value="1"/>
</dbReference>
<dbReference type="PROSITE" id="PS50893">
    <property type="entry name" value="ABC_TRANSPORTER_2"/>
    <property type="match status" value="1"/>
</dbReference>
<dbReference type="InterPro" id="IPR030947">
    <property type="entry name" value="EcfA_1"/>
</dbReference>
<dbReference type="InterPro" id="IPR015856">
    <property type="entry name" value="ABC_transpr_CbiO/EcfA_su"/>
</dbReference>
<reference evidence="10" key="1">
    <citation type="journal article" date="2020" name="Appl. Environ. Microbiol.">
        <title>Medium-Chain Fatty Acid Synthesis by 'Candidatus Weimeria bifida' gen. nov., sp. nov., and 'Candidatus Pseudoramibacter fermentans' sp. nov.</title>
        <authorList>
            <person name="Scarborough M.J."/>
            <person name="Myers K.S."/>
            <person name="Donohue T.J."/>
            <person name="Noguera D.R."/>
        </authorList>
    </citation>
    <scope>NUCLEOTIDE SEQUENCE</scope>
    <source>
        <strain evidence="10">EUB1.1</strain>
    </source>
</reference>
<gene>
    <name evidence="10" type="ORF">FRC53_07410</name>
</gene>
<proteinExistence type="inferred from homology"/>
<dbReference type="GO" id="GO:0043190">
    <property type="term" value="C:ATP-binding cassette (ABC) transporter complex"/>
    <property type="evidence" value="ECO:0007669"/>
    <property type="project" value="TreeGrafter"/>
</dbReference>
<dbReference type="InterPro" id="IPR027417">
    <property type="entry name" value="P-loop_NTPase"/>
</dbReference>
<evidence type="ECO:0000256" key="2">
    <source>
        <dbReference type="ARBA" id="ARBA00005417"/>
    </source>
</evidence>
<dbReference type="GO" id="GO:0005524">
    <property type="term" value="F:ATP binding"/>
    <property type="evidence" value="ECO:0007669"/>
    <property type="project" value="UniProtKB-KW"/>
</dbReference>
<dbReference type="GO" id="GO:0042626">
    <property type="term" value="F:ATPase-coupled transmembrane transporter activity"/>
    <property type="evidence" value="ECO:0007669"/>
    <property type="project" value="TreeGrafter"/>
</dbReference>
<dbReference type="InterPro" id="IPR003593">
    <property type="entry name" value="AAA+_ATPase"/>
</dbReference>
<keyword evidence="11" id="KW-1185">Reference proteome</keyword>
<keyword evidence="3" id="KW-0813">Transport</keyword>
<keyword evidence="8" id="KW-0472">Membrane</keyword>
<keyword evidence="4" id="KW-1003">Cell membrane</keyword>
<comment type="subcellular location">
    <subcellularLocation>
        <location evidence="1">Cell membrane</location>
        <topology evidence="1">Peripheral membrane protein</topology>
    </subcellularLocation>
</comment>
<comment type="caution">
    <text evidence="10">The sequence shown here is derived from an EMBL/GenBank/DDBJ whole genome shotgun (WGS) entry which is preliminary data.</text>
</comment>
<keyword evidence="6" id="KW-0067">ATP-binding</keyword>